<dbReference type="OrthoDB" id="9554396at2"/>
<proteinExistence type="predicted"/>
<dbReference type="Proteomes" id="UP000240535">
    <property type="component" value="Unassembled WGS sequence"/>
</dbReference>
<evidence type="ECO:0000313" key="2">
    <source>
        <dbReference type="Proteomes" id="UP000240535"/>
    </source>
</evidence>
<accession>A0A2P8R085</accession>
<comment type="caution">
    <text evidence="1">The sequence shown here is derived from an EMBL/GenBank/DDBJ whole genome shotgun (WGS) entry which is preliminary data.</text>
</comment>
<dbReference type="EMBL" id="PDHH01000004">
    <property type="protein sequence ID" value="PSM51915.1"/>
    <property type="molecule type" value="Genomic_DNA"/>
</dbReference>
<keyword evidence="2" id="KW-1185">Reference proteome</keyword>
<dbReference type="RefSeq" id="WP_106871302.1">
    <property type="nucleotide sequence ID" value="NZ_CP053841.1"/>
</dbReference>
<dbReference type="AlphaFoldDB" id="A0A2P8R085"/>
<reference evidence="2" key="1">
    <citation type="submission" date="2017-10" db="EMBL/GenBank/DDBJ databases">
        <title>Campylobacter species from seals.</title>
        <authorList>
            <person name="Gilbert M.J."/>
            <person name="Zomer A.L."/>
            <person name="Timmerman A.J."/>
            <person name="Duim B."/>
            <person name="Wagenaar J.A."/>
        </authorList>
    </citation>
    <scope>NUCLEOTIDE SEQUENCE [LARGE SCALE GENOMIC DNA]</scope>
    <source>
        <strain evidence="2">17S00004-5</strain>
    </source>
</reference>
<sequence>MRRNKSQGWSHAKNSGHKNENLVSDLLLNNISYQEQILMKLGFDKNIYLRKNVVNGLNEKQVETILGGKAYSKTDLKLYLSNDMIINISLKKSDAGQVYLITKNNFINGFEKIFNKIIPNNVKIGINLFWSGKNDRDLYGIINENSPYPYNIKQHELNHNRLHSETLKSYNQNIHDALIAWFKDNIFEITLFCFSYGLSKETKEHSKYIWYKNLIKSDNLQDMDYIFDIKTLALCCNKKNNDINYSSKNGSTITLPFGFVQWHKNSLQFHHQLKEILKIYS</sequence>
<evidence type="ECO:0000313" key="1">
    <source>
        <dbReference type="EMBL" id="PSM51915.1"/>
    </source>
</evidence>
<protein>
    <submittedName>
        <fullName evidence="1">Uncharacterized protein</fullName>
    </submittedName>
</protein>
<organism evidence="1 2">
    <name type="scientific">Campylobacter blaseri</name>
    <dbReference type="NCBI Taxonomy" id="2042961"/>
    <lineage>
        <taxon>Bacteria</taxon>
        <taxon>Pseudomonadati</taxon>
        <taxon>Campylobacterota</taxon>
        <taxon>Epsilonproteobacteria</taxon>
        <taxon>Campylobacterales</taxon>
        <taxon>Campylobacteraceae</taxon>
        <taxon>Campylobacter</taxon>
    </lineage>
</organism>
<gene>
    <name evidence="1" type="ORF">CQ405_04945</name>
</gene>
<name>A0A2P8R085_9BACT</name>